<evidence type="ECO:0008006" key="4">
    <source>
        <dbReference type="Google" id="ProtNLM"/>
    </source>
</evidence>
<feature type="region of interest" description="Disordered" evidence="1">
    <location>
        <begin position="1"/>
        <end position="23"/>
    </location>
</feature>
<reference evidence="2 3" key="1">
    <citation type="submission" date="2018-03" db="EMBL/GenBank/DDBJ databases">
        <title>Genomic Encyclopedia of Archaeal and Bacterial Type Strains, Phase II (KMG-II): from individual species to whole genera.</title>
        <authorList>
            <person name="Goeker M."/>
        </authorList>
    </citation>
    <scope>NUCLEOTIDE SEQUENCE [LARGE SCALE GENOMIC DNA]</scope>
    <source>
        <strain evidence="2 3">DSM 19711</strain>
    </source>
</reference>
<dbReference type="Gene3D" id="3.40.50.300">
    <property type="entry name" value="P-loop containing nucleotide triphosphate hydrolases"/>
    <property type="match status" value="1"/>
</dbReference>
<dbReference type="AlphaFoldDB" id="A0A2T0R0S8"/>
<name>A0A2T0R0S8_9ACTN</name>
<sequence>MPGGRPAAPEREPVPWPQERPASLAPMSTAPVAYGLALPDLAGAARLLHPARGGETTWSVRRVALERVPPPVRTVVGPDRAVLPMGEGNVEVDRLGATTTFTACPPPDDAAVVHPYLAATAATVAWWQGRVALHAGAVVVGGRVWAVLGDRGAGKSTAMYSLVRAGLDLVADDVLVLDGLRVLPGPRCVDLRRESAEHYGAGQDIGVVGRRRRWRVEVPVRLPPGDLELAGLVHLGWADAPAVQDVPLPQRWPALTHALALRLPPADERAPLRLLSLPTVRLLRPRRLEVADDAARLLAGHLLALGERGSPVRRDG</sequence>
<dbReference type="InterPro" id="IPR027417">
    <property type="entry name" value="P-loop_NTPase"/>
</dbReference>
<evidence type="ECO:0000313" key="2">
    <source>
        <dbReference type="EMBL" id="PRY12945.1"/>
    </source>
</evidence>
<comment type="caution">
    <text evidence="2">The sequence shown here is derived from an EMBL/GenBank/DDBJ whole genome shotgun (WGS) entry which is preliminary data.</text>
</comment>
<dbReference type="Proteomes" id="UP000238083">
    <property type="component" value="Unassembled WGS sequence"/>
</dbReference>
<evidence type="ECO:0000313" key="3">
    <source>
        <dbReference type="Proteomes" id="UP000238083"/>
    </source>
</evidence>
<organism evidence="2 3">
    <name type="scientific">Kineococcus rhizosphaerae</name>
    <dbReference type="NCBI Taxonomy" id="559628"/>
    <lineage>
        <taxon>Bacteria</taxon>
        <taxon>Bacillati</taxon>
        <taxon>Actinomycetota</taxon>
        <taxon>Actinomycetes</taxon>
        <taxon>Kineosporiales</taxon>
        <taxon>Kineosporiaceae</taxon>
        <taxon>Kineococcus</taxon>
    </lineage>
</organism>
<dbReference type="SUPFAM" id="SSF53795">
    <property type="entry name" value="PEP carboxykinase-like"/>
    <property type="match status" value="1"/>
</dbReference>
<evidence type="ECO:0000256" key="1">
    <source>
        <dbReference type="SAM" id="MobiDB-lite"/>
    </source>
</evidence>
<proteinExistence type="predicted"/>
<gene>
    <name evidence="2" type="ORF">CLV37_109131</name>
</gene>
<keyword evidence="3" id="KW-1185">Reference proteome</keyword>
<accession>A0A2T0R0S8</accession>
<protein>
    <recommendedName>
        <fullName evidence="4">Hpr(Ser) kinase/phosphatase</fullName>
    </recommendedName>
</protein>
<dbReference type="EMBL" id="PVZF01000009">
    <property type="protein sequence ID" value="PRY12945.1"/>
    <property type="molecule type" value="Genomic_DNA"/>
</dbReference>